<evidence type="ECO:0000256" key="3">
    <source>
        <dbReference type="ARBA" id="ARBA00023002"/>
    </source>
</evidence>
<accession>A0ABN2YXE0</accession>
<dbReference type="PANTHER" id="PTHR32303">
    <property type="entry name" value="QUINOPROTEIN ALCOHOL DEHYDROGENASE (CYTOCHROME C)"/>
    <property type="match status" value="1"/>
</dbReference>
<comment type="cofactor">
    <cofactor evidence="1">
        <name>pyrroloquinoline quinone</name>
        <dbReference type="ChEBI" id="CHEBI:58442"/>
    </cofactor>
</comment>
<protein>
    <submittedName>
        <fullName evidence="7">PQQ-binding-like beta-propeller repeat protein</fullName>
    </submittedName>
</protein>
<dbReference type="InterPro" id="IPR018391">
    <property type="entry name" value="PQQ_b-propeller_rpt"/>
</dbReference>
<evidence type="ECO:0000256" key="1">
    <source>
        <dbReference type="ARBA" id="ARBA00001931"/>
    </source>
</evidence>
<dbReference type="Gene3D" id="2.140.10.10">
    <property type="entry name" value="Quinoprotein alcohol dehydrogenase-like superfamily"/>
    <property type="match status" value="1"/>
</dbReference>
<comment type="similarity">
    <text evidence="2">Belongs to the bacterial PQQ dehydrogenase family.</text>
</comment>
<reference evidence="7 8" key="1">
    <citation type="journal article" date="2019" name="Int. J. Syst. Evol. Microbiol.">
        <title>The Global Catalogue of Microorganisms (GCM) 10K type strain sequencing project: providing services to taxonomists for standard genome sequencing and annotation.</title>
        <authorList>
            <consortium name="The Broad Institute Genomics Platform"/>
            <consortium name="The Broad Institute Genome Sequencing Center for Infectious Disease"/>
            <person name="Wu L."/>
            <person name="Ma J."/>
        </authorList>
    </citation>
    <scope>NUCLEOTIDE SEQUENCE [LARGE SCALE GENOMIC DNA]</scope>
    <source>
        <strain evidence="7 8">JCM 13850</strain>
    </source>
</reference>
<feature type="domain" description="Pyrrolo-quinoline quinone repeat" evidence="5">
    <location>
        <begin position="44"/>
        <end position="367"/>
    </location>
</feature>
<dbReference type="Pfam" id="PF01011">
    <property type="entry name" value="PQQ"/>
    <property type="match status" value="1"/>
</dbReference>
<dbReference type="SUPFAM" id="SSF50998">
    <property type="entry name" value="Quinoprotein alcohol dehydrogenase-like"/>
    <property type="match status" value="1"/>
</dbReference>
<keyword evidence="3" id="KW-0560">Oxidoreductase</keyword>
<dbReference type="SMART" id="SM00564">
    <property type="entry name" value="PQQ"/>
    <property type="match status" value="7"/>
</dbReference>
<evidence type="ECO:0000259" key="5">
    <source>
        <dbReference type="Pfam" id="PF01011"/>
    </source>
</evidence>
<evidence type="ECO:0000313" key="8">
    <source>
        <dbReference type="Proteomes" id="UP001501020"/>
    </source>
</evidence>
<comment type="caution">
    <text evidence="7">The sequence shown here is derived from an EMBL/GenBank/DDBJ whole genome shotgun (WGS) entry which is preliminary data.</text>
</comment>
<feature type="domain" description="Pyrrolo-quinoline quinone repeat" evidence="6">
    <location>
        <begin position="419"/>
        <end position="495"/>
    </location>
</feature>
<keyword evidence="8" id="KW-1185">Reference proteome</keyword>
<evidence type="ECO:0000313" key="7">
    <source>
        <dbReference type="EMBL" id="GAA2133672.1"/>
    </source>
</evidence>
<name>A0ABN2YXE0_9ACTN</name>
<keyword evidence="4" id="KW-0732">Signal</keyword>
<dbReference type="InterPro" id="IPR011047">
    <property type="entry name" value="Quinoprotein_ADH-like_sf"/>
</dbReference>
<dbReference type="EMBL" id="BAAAMR010000019">
    <property type="protein sequence ID" value="GAA2133672.1"/>
    <property type="molecule type" value="Genomic_DNA"/>
</dbReference>
<feature type="signal peptide" evidence="4">
    <location>
        <begin position="1"/>
        <end position="31"/>
    </location>
</feature>
<sequence>MARMRIGGKAPALATAGVLAAALLSLPAASAAAPSGAVPYVPGWTAAGQNLSNTRYAATETVISPGNAGRLKPRWTATLGGNVSATPTVSLGTVYVPDYGGGLSAVDALTGAVRWQHPISYYSGVSGDVSRTSPAVAGTELVFGDGVSSVPGDSGARVMAADRVTGAKRWSTLIDADPAAMVTTSPVVDGNTVYVGTASRVEFGDENPVRFRGSVVALDATTGAVRWRRYMAPEGYTGNSVWGSSFVVDHTTGRLFVTTGNNYTVPDGICTRPGEEDCQQGPDDNYTDAVVALDLRTGAVGWSFKTLTADVGTEDCETCGPDFDFGSAPNLYQVADGGHLRSILGVGQKSGIYYALDPATGKEIWHTRVGPGSDLGGMEWGSATDGKRVYVGIGNAEHEEYDIVGADGTKTTVDGGSWAALDAATGKILWQVGDPYGTLDIGFLSAANGVVYAGGINGAADTMFALNAANGNVLWRYNSGGSVIGGAAVVAGTVYWGSGYWFGLCSDGTYKCAQNNKLYAFSPS</sequence>
<evidence type="ECO:0000256" key="2">
    <source>
        <dbReference type="ARBA" id="ARBA00008156"/>
    </source>
</evidence>
<organism evidence="7 8">
    <name type="scientific">Actinomadura napierensis</name>
    <dbReference type="NCBI Taxonomy" id="267854"/>
    <lineage>
        <taxon>Bacteria</taxon>
        <taxon>Bacillati</taxon>
        <taxon>Actinomycetota</taxon>
        <taxon>Actinomycetes</taxon>
        <taxon>Streptosporangiales</taxon>
        <taxon>Thermomonosporaceae</taxon>
        <taxon>Actinomadura</taxon>
    </lineage>
</organism>
<feature type="chain" id="PRO_5045430450" evidence="4">
    <location>
        <begin position="32"/>
        <end position="524"/>
    </location>
</feature>
<evidence type="ECO:0000256" key="4">
    <source>
        <dbReference type="SAM" id="SignalP"/>
    </source>
</evidence>
<gene>
    <name evidence="7" type="ORF">GCM10009727_27120</name>
</gene>
<dbReference type="PANTHER" id="PTHR32303:SF10">
    <property type="entry name" value="OUTER MEMBRANE PROTEIN ASSEMBLY FACTOR BAMB"/>
    <property type="match status" value="1"/>
</dbReference>
<dbReference type="Pfam" id="PF13360">
    <property type="entry name" value="PQQ_2"/>
    <property type="match status" value="1"/>
</dbReference>
<dbReference type="Proteomes" id="UP001501020">
    <property type="component" value="Unassembled WGS sequence"/>
</dbReference>
<dbReference type="InterPro" id="IPR002372">
    <property type="entry name" value="PQQ_rpt_dom"/>
</dbReference>
<proteinExistence type="inferred from homology"/>
<evidence type="ECO:0000259" key="6">
    <source>
        <dbReference type="Pfam" id="PF13360"/>
    </source>
</evidence>